<dbReference type="Gene3D" id="1.10.8.60">
    <property type="match status" value="1"/>
</dbReference>
<dbReference type="PRINTS" id="PR01590">
    <property type="entry name" value="HTHFIS"/>
</dbReference>
<comment type="caution">
    <text evidence="8">The sequence shown here is derived from an EMBL/GenBank/DDBJ whole genome shotgun (WGS) entry which is preliminary data.</text>
</comment>
<dbReference type="EMBL" id="WTVR01000031">
    <property type="protein sequence ID" value="NMF89925.1"/>
    <property type="molecule type" value="Genomic_DNA"/>
</dbReference>
<gene>
    <name evidence="8" type="ORF">GPA26_15770</name>
</gene>
<dbReference type="PROSITE" id="PS00676">
    <property type="entry name" value="SIGMA54_INTERACT_2"/>
    <property type="match status" value="1"/>
</dbReference>
<evidence type="ECO:0000256" key="6">
    <source>
        <dbReference type="SAM" id="MobiDB-lite"/>
    </source>
</evidence>
<evidence type="ECO:0000313" key="9">
    <source>
        <dbReference type="Proteomes" id="UP000652074"/>
    </source>
</evidence>
<sequence length="450" mass="50103">MPHAVRPLPELVSFLESLSEPHIVFDRNYRIAAANAAYREAFPDRRQVVGRRCYEVSHHYTVPCEQAGESCPLAMSLASGHRERVLHLHHTSRGEEYVNIELSPLRDASGEIVWFVEKTEPLHVARGVSGRSGLIGRSPAFQRMLELVARVAPSNASVLLQGESGTGKELVAAAVHEASRRAEHPFVVVDCSGLTETLFESELFGHERGAFTGAVSRKAGLVEAASGGTLFLDEVGDIPLSMQVKLLRLLETGTYRRVGSTELQHADIRLVSATHRPLQEMIRDGRFRQDLYYRINTFPIHVPPLRERPEDLPLLVTSLLERVAPQQGVTVSDAAMELLSTYPFPGNVRELRNVLERASLMCDGKRVEPEDLPAEFRGMGESRSRDHLPVTSRGETGGDRGSIDIRKIERELLMGALKAHRGNRQELAQKLGLSERTLYRRLRALADEGK</sequence>
<keyword evidence="9" id="KW-1185">Reference proteome</keyword>
<dbReference type="InterPro" id="IPR058031">
    <property type="entry name" value="AAA_lid_NorR"/>
</dbReference>
<evidence type="ECO:0000256" key="2">
    <source>
        <dbReference type="ARBA" id="ARBA00022840"/>
    </source>
</evidence>
<protein>
    <submittedName>
        <fullName evidence="8">PAS domain-containing protein</fullName>
    </submittedName>
</protein>
<keyword evidence="1" id="KW-0547">Nucleotide-binding</keyword>
<proteinExistence type="predicted"/>
<dbReference type="InterPro" id="IPR002197">
    <property type="entry name" value="HTH_Fis"/>
</dbReference>
<evidence type="ECO:0000259" key="7">
    <source>
        <dbReference type="PROSITE" id="PS50045"/>
    </source>
</evidence>
<dbReference type="Gene3D" id="3.40.50.300">
    <property type="entry name" value="P-loop containing nucleotide triphosphate hydrolases"/>
    <property type="match status" value="1"/>
</dbReference>
<dbReference type="SUPFAM" id="SSF46689">
    <property type="entry name" value="Homeodomain-like"/>
    <property type="match status" value="1"/>
</dbReference>
<dbReference type="Pfam" id="PF25601">
    <property type="entry name" value="AAA_lid_14"/>
    <property type="match status" value="1"/>
</dbReference>
<dbReference type="Gene3D" id="3.30.450.20">
    <property type="entry name" value="PAS domain"/>
    <property type="match status" value="1"/>
</dbReference>
<dbReference type="Gene3D" id="1.10.10.60">
    <property type="entry name" value="Homeodomain-like"/>
    <property type="match status" value="1"/>
</dbReference>
<dbReference type="RefSeq" id="WP_169207281.1">
    <property type="nucleotide sequence ID" value="NZ_CP059560.1"/>
</dbReference>
<dbReference type="PANTHER" id="PTHR32071">
    <property type="entry name" value="TRANSCRIPTIONAL REGULATORY PROTEIN"/>
    <property type="match status" value="1"/>
</dbReference>
<feature type="domain" description="Sigma-54 factor interaction" evidence="7">
    <location>
        <begin position="134"/>
        <end position="360"/>
    </location>
</feature>
<dbReference type="PROSITE" id="PS50045">
    <property type="entry name" value="SIGMA54_INTERACT_4"/>
    <property type="match status" value="1"/>
</dbReference>
<dbReference type="InterPro" id="IPR003593">
    <property type="entry name" value="AAA+_ATPase"/>
</dbReference>
<dbReference type="PROSITE" id="PS00675">
    <property type="entry name" value="SIGMA54_INTERACT_1"/>
    <property type="match status" value="1"/>
</dbReference>
<dbReference type="InterPro" id="IPR009057">
    <property type="entry name" value="Homeodomain-like_sf"/>
</dbReference>
<reference evidence="8 9" key="1">
    <citation type="submission" date="2019-12" db="EMBL/GenBank/DDBJ databases">
        <title>Comparative genomics gives insights into the taxonomy of the Azoarcus-Aromatoleum group and reveals separate origins of nif in the plant-associated Azoarcus and non-plant-associated Aromatoleum sub-groups.</title>
        <authorList>
            <person name="Lafos M."/>
            <person name="Maluk M."/>
            <person name="Batista M."/>
            <person name="Junghare M."/>
            <person name="Carmona M."/>
            <person name="Faoro H."/>
            <person name="Cruz L.M."/>
            <person name="Battistoni F."/>
            <person name="De Souza E."/>
            <person name="Pedrosa F."/>
            <person name="Chen W.-M."/>
            <person name="Poole P.S."/>
            <person name="Dixon R.A."/>
            <person name="James E.K."/>
        </authorList>
    </citation>
    <scope>NUCLEOTIDE SEQUENCE [LARGE SCALE GENOMIC DNA]</scope>
    <source>
        <strain evidence="8 9">ToN1</strain>
    </source>
</reference>
<feature type="compositionally biased region" description="Basic and acidic residues" evidence="6">
    <location>
        <begin position="378"/>
        <end position="388"/>
    </location>
</feature>
<evidence type="ECO:0000256" key="1">
    <source>
        <dbReference type="ARBA" id="ARBA00022741"/>
    </source>
</evidence>
<dbReference type="CDD" id="cd00009">
    <property type="entry name" value="AAA"/>
    <property type="match status" value="1"/>
</dbReference>
<dbReference type="Proteomes" id="UP000652074">
    <property type="component" value="Unassembled WGS sequence"/>
</dbReference>
<dbReference type="SMART" id="SM00382">
    <property type="entry name" value="AAA"/>
    <property type="match status" value="1"/>
</dbReference>
<dbReference type="Pfam" id="PF08448">
    <property type="entry name" value="PAS_4"/>
    <property type="match status" value="1"/>
</dbReference>
<evidence type="ECO:0000256" key="4">
    <source>
        <dbReference type="ARBA" id="ARBA00023125"/>
    </source>
</evidence>
<dbReference type="Pfam" id="PF00158">
    <property type="entry name" value="Sigma54_activat"/>
    <property type="match status" value="1"/>
</dbReference>
<keyword evidence="2" id="KW-0067">ATP-binding</keyword>
<dbReference type="PROSITE" id="PS00688">
    <property type="entry name" value="SIGMA54_INTERACT_3"/>
    <property type="match status" value="1"/>
</dbReference>
<feature type="region of interest" description="Disordered" evidence="6">
    <location>
        <begin position="376"/>
        <end position="401"/>
    </location>
</feature>
<dbReference type="SUPFAM" id="SSF55785">
    <property type="entry name" value="PYP-like sensor domain (PAS domain)"/>
    <property type="match status" value="1"/>
</dbReference>
<keyword evidence="5" id="KW-0804">Transcription</keyword>
<evidence type="ECO:0000256" key="3">
    <source>
        <dbReference type="ARBA" id="ARBA00023015"/>
    </source>
</evidence>
<accession>A0ABX1MUB5</accession>
<keyword evidence="3" id="KW-0805">Transcription regulation</keyword>
<dbReference type="InterPro" id="IPR025943">
    <property type="entry name" value="Sigma_54_int_dom_ATP-bd_2"/>
</dbReference>
<name>A0ABX1MUB5_9RHOO</name>
<evidence type="ECO:0000256" key="5">
    <source>
        <dbReference type="ARBA" id="ARBA00023163"/>
    </source>
</evidence>
<dbReference type="InterPro" id="IPR002078">
    <property type="entry name" value="Sigma_54_int"/>
</dbReference>
<evidence type="ECO:0000313" key="8">
    <source>
        <dbReference type="EMBL" id="NMF89925.1"/>
    </source>
</evidence>
<dbReference type="SUPFAM" id="SSF52540">
    <property type="entry name" value="P-loop containing nucleoside triphosphate hydrolases"/>
    <property type="match status" value="1"/>
</dbReference>
<keyword evidence="4" id="KW-0238">DNA-binding</keyword>
<dbReference type="InterPro" id="IPR035965">
    <property type="entry name" value="PAS-like_dom_sf"/>
</dbReference>
<dbReference type="Pfam" id="PF02954">
    <property type="entry name" value="HTH_8"/>
    <property type="match status" value="1"/>
</dbReference>
<dbReference type="InterPro" id="IPR025662">
    <property type="entry name" value="Sigma_54_int_dom_ATP-bd_1"/>
</dbReference>
<organism evidence="8 9">
    <name type="scientific">Aromatoleum petrolei</name>
    <dbReference type="NCBI Taxonomy" id="76116"/>
    <lineage>
        <taxon>Bacteria</taxon>
        <taxon>Pseudomonadati</taxon>
        <taxon>Pseudomonadota</taxon>
        <taxon>Betaproteobacteria</taxon>
        <taxon>Rhodocyclales</taxon>
        <taxon>Rhodocyclaceae</taxon>
        <taxon>Aromatoleum</taxon>
    </lineage>
</organism>
<dbReference type="InterPro" id="IPR025944">
    <property type="entry name" value="Sigma_54_int_dom_CS"/>
</dbReference>
<dbReference type="InterPro" id="IPR013656">
    <property type="entry name" value="PAS_4"/>
</dbReference>
<dbReference type="InterPro" id="IPR027417">
    <property type="entry name" value="P-loop_NTPase"/>
</dbReference>